<evidence type="ECO:0000313" key="2">
    <source>
        <dbReference type="EMBL" id="GAD16497.1"/>
    </source>
</evidence>
<keyword evidence="1" id="KW-0812">Transmembrane</keyword>
<dbReference type="RefSeq" id="WP_020280948.1">
    <property type="nucleotide sequence ID" value="NZ_AZED01000011.1"/>
</dbReference>
<accession>S4NGZ3</accession>
<sequence>MDRVGLKLEAKRIINSHFPFFILLFLPAIIIQLGYSVAYSMNPLHQSDIDLAMKQIVQGTARFGSNEMLNLWGISTVISIVSGLLLSGMMFVCIDIIRNKVKFDAPVTKSFTILNNGQYFIGAIMMGIITTVLTLLWSILLIIPGIIKGFAYSQALYIYRDSVDAGKPISYLDAITQSRKMMDGHKMEYFVMALSFIGWYILNSFTYGILLLWLQPYYQLSFANFYVKVSQESK</sequence>
<proteinExistence type="predicted"/>
<dbReference type="AlphaFoldDB" id="S4NGZ3"/>
<dbReference type="eggNOG" id="COG5523">
    <property type="taxonomic scope" value="Bacteria"/>
</dbReference>
<dbReference type="Pfam" id="PF06161">
    <property type="entry name" value="DUF975"/>
    <property type="match status" value="1"/>
</dbReference>
<dbReference type="InterPro" id="IPR010380">
    <property type="entry name" value="DUF975"/>
</dbReference>
<keyword evidence="3" id="KW-1185">Reference proteome</keyword>
<protein>
    <submittedName>
        <fullName evidence="2">Integral membrane protein</fullName>
    </submittedName>
</protein>
<dbReference type="PATRIC" id="fig|1423780.4.peg.208"/>
<feature type="transmembrane region" description="Helical" evidence="1">
    <location>
        <begin position="20"/>
        <end position="41"/>
    </location>
</feature>
<keyword evidence="1" id="KW-1133">Transmembrane helix</keyword>
<gene>
    <name evidence="2" type="ORF">LOT_1035</name>
</gene>
<dbReference type="PANTHER" id="PTHR40076:SF1">
    <property type="entry name" value="MEMBRANE PROTEIN"/>
    <property type="match status" value="1"/>
</dbReference>
<keyword evidence="1" id="KW-0472">Membrane</keyword>
<evidence type="ECO:0000313" key="3">
    <source>
        <dbReference type="Proteomes" id="UP000016361"/>
    </source>
</evidence>
<dbReference type="STRING" id="1423780.FD05_GL000207"/>
<dbReference type="GeneID" id="301047499"/>
<dbReference type="EMBL" id="BASH01000002">
    <property type="protein sequence ID" value="GAD16497.1"/>
    <property type="molecule type" value="Genomic_DNA"/>
</dbReference>
<evidence type="ECO:0000256" key="1">
    <source>
        <dbReference type="SAM" id="Phobius"/>
    </source>
</evidence>
<comment type="caution">
    <text evidence="2">The sequence shown here is derived from an EMBL/GenBank/DDBJ whole genome shotgun (WGS) entry which is preliminary data.</text>
</comment>
<feature type="transmembrane region" description="Helical" evidence="1">
    <location>
        <begin position="189"/>
        <end position="214"/>
    </location>
</feature>
<feature type="transmembrane region" description="Helical" evidence="1">
    <location>
        <begin position="71"/>
        <end position="98"/>
    </location>
</feature>
<dbReference type="Proteomes" id="UP000016361">
    <property type="component" value="Unassembled WGS sequence"/>
</dbReference>
<feature type="transmembrane region" description="Helical" evidence="1">
    <location>
        <begin position="119"/>
        <end position="147"/>
    </location>
</feature>
<name>S4NGZ3_9LACO</name>
<dbReference type="PANTHER" id="PTHR40076">
    <property type="entry name" value="MEMBRANE PROTEIN-RELATED"/>
    <property type="match status" value="1"/>
</dbReference>
<reference evidence="3" key="1">
    <citation type="journal article" date="2013" name="Genome Announc.">
        <title>Draft Genome Sequence of D-Branched-Chain Amino Acid Producer Lactobacillus otakiensis JCM 15040T, Isolated from a Traditional Japanese Pickle.</title>
        <authorList>
            <person name="Doi K."/>
            <person name="Mori K."/>
            <person name="Mutaguchi Y."/>
            <person name="Tashiro K."/>
            <person name="Fujino Y."/>
            <person name="Ohmori T."/>
            <person name="Kuhara S."/>
            <person name="Ohshima T."/>
        </authorList>
    </citation>
    <scope>NUCLEOTIDE SEQUENCE [LARGE SCALE GENOMIC DNA]</scope>
    <source>
        <strain evidence="3">JCM 15040</strain>
    </source>
</reference>
<dbReference type="OrthoDB" id="9784844at2"/>
<organism evidence="2 3">
    <name type="scientific">Lentilactobacillus otakiensis DSM 19908 = JCM 15040</name>
    <dbReference type="NCBI Taxonomy" id="1423780"/>
    <lineage>
        <taxon>Bacteria</taxon>
        <taxon>Bacillati</taxon>
        <taxon>Bacillota</taxon>
        <taxon>Bacilli</taxon>
        <taxon>Lactobacillales</taxon>
        <taxon>Lactobacillaceae</taxon>
        <taxon>Lentilactobacillus</taxon>
    </lineage>
</organism>